<keyword evidence="4" id="KW-0378">Hydrolase</keyword>
<reference evidence="7" key="2">
    <citation type="submission" date="2025-09" db="UniProtKB">
        <authorList>
            <consortium name="Ensembl"/>
        </authorList>
    </citation>
    <scope>IDENTIFICATION</scope>
</reference>
<dbReference type="SUPFAM" id="SSF109732">
    <property type="entry name" value="HBS1-like domain"/>
    <property type="match status" value="1"/>
</dbReference>
<dbReference type="Pfam" id="PF08938">
    <property type="entry name" value="HBS1_N"/>
    <property type="match status" value="1"/>
</dbReference>
<sequence length="640" mass="69768">MSRHRNVRGYNYDEDFEDDDVYGQSVEDDYCISPSTAAQFIYSRRDKPATFAQPLEEEYGYEGTDDTADYFTSNHQLTEVDRARLNSCLDQMREVLAESVPEQTMVQAVLDSKFDAEKALDLVLSQGSKQNVKTKNEDAVIVGKTTKGDLLCCPEMCVDTDSFSCAVENVADASKSGFGNLTAKSGSACYSLITNDKMLLNAEKSNIPSSERKGLKSSSLVLSSSFSDGLCKGSFCEPVNKQAESQLPESANAVSSIPDSDDIYFSIGSNPSGHSSLKKLECKETQDLKSLLMQNVVCDSLRPEDSIPLVSSNTSECNSNANVYSPPCLTSALGKLALGNEVSHTVNRKNELENFSSLVQSRKQESPSSDMATLPVLRSGSTSLADLLQEHQESSASHSYSLADLYTQSTASLTGMKLGTSPLSQLVGQPQSSGGMPELTGSLSSLALSKVSPLKEVENLSLSDLIAETIEIDKTQQSTDFPMLSVTELRPSKRTSIDLSVLVKNADVSAGQNEVGQLNILSPETKLLKEKQGKCSGFAKTNKKTKRGLTPKRQDLSLSWMKALRARPSAFALTLCLRYPPKGYKRRTIGMHKAFLYSRQVQDVKPKETGPIIAITPFDFKSASPDDIVKANQKRAFTRE</sequence>
<dbReference type="Gene3D" id="1.10.8.10">
    <property type="entry name" value="DNA helicase RuvA subunit, C-terminal domain"/>
    <property type="match status" value="1"/>
</dbReference>
<dbReference type="Ensembl" id="ENSOSUT00000006465.1">
    <property type="protein sequence ID" value="ENSOSUP00000006220.1"/>
    <property type="gene ID" value="ENSOSUG00000004631.1"/>
</dbReference>
<comment type="subcellular location">
    <subcellularLocation>
        <location evidence="1">Cytoplasm</location>
    </subcellularLocation>
</comment>
<proteinExistence type="predicted"/>
<protein>
    <submittedName>
        <fullName evidence="7">HBS1 like translational GTPase</fullName>
    </submittedName>
</protein>
<reference evidence="7" key="1">
    <citation type="submission" date="2025-08" db="UniProtKB">
        <authorList>
            <consortium name="Ensembl"/>
        </authorList>
    </citation>
    <scope>IDENTIFICATION</scope>
</reference>
<dbReference type="InterPro" id="IPR037189">
    <property type="entry name" value="HBS1-like_N_sf"/>
</dbReference>
<evidence type="ECO:0000256" key="1">
    <source>
        <dbReference type="ARBA" id="ARBA00004496"/>
    </source>
</evidence>
<name>A0A8C8ALD5_9STRI</name>
<dbReference type="InterPro" id="IPR015033">
    <property type="entry name" value="HBS1-like_N"/>
</dbReference>
<dbReference type="AlphaFoldDB" id="A0A8C8ALD5"/>
<dbReference type="FunFam" id="1.10.8.10:FF:000039">
    <property type="entry name" value="HBS1-like translational GTPase"/>
    <property type="match status" value="1"/>
</dbReference>
<evidence type="ECO:0000256" key="4">
    <source>
        <dbReference type="ARBA" id="ARBA00022801"/>
    </source>
</evidence>
<keyword evidence="2" id="KW-0963">Cytoplasm</keyword>
<evidence type="ECO:0000313" key="7">
    <source>
        <dbReference type="Ensembl" id="ENSOSUP00000006220.1"/>
    </source>
</evidence>
<evidence type="ECO:0000259" key="6">
    <source>
        <dbReference type="Pfam" id="PF08938"/>
    </source>
</evidence>
<dbReference type="Proteomes" id="UP000694552">
    <property type="component" value="Unplaced"/>
</dbReference>
<organism evidence="7 8">
    <name type="scientific">Otus sunia</name>
    <name type="common">Oriental scops-owl</name>
    <dbReference type="NCBI Taxonomy" id="257818"/>
    <lineage>
        <taxon>Eukaryota</taxon>
        <taxon>Metazoa</taxon>
        <taxon>Chordata</taxon>
        <taxon>Craniata</taxon>
        <taxon>Vertebrata</taxon>
        <taxon>Euteleostomi</taxon>
        <taxon>Archelosauria</taxon>
        <taxon>Archosauria</taxon>
        <taxon>Dinosauria</taxon>
        <taxon>Saurischia</taxon>
        <taxon>Theropoda</taxon>
        <taxon>Coelurosauria</taxon>
        <taxon>Aves</taxon>
        <taxon>Neognathae</taxon>
        <taxon>Neoaves</taxon>
        <taxon>Telluraves</taxon>
        <taxon>Strigiformes</taxon>
        <taxon>Strigidae</taxon>
        <taxon>Otus</taxon>
    </lineage>
</organism>
<evidence type="ECO:0000256" key="2">
    <source>
        <dbReference type="ARBA" id="ARBA00022490"/>
    </source>
</evidence>
<dbReference type="GO" id="GO:0006412">
    <property type="term" value="P:translation"/>
    <property type="evidence" value="ECO:0007669"/>
    <property type="project" value="UniProtKB-KW"/>
</dbReference>
<dbReference type="GO" id="GO:0005737">
    <property type="term" value="C:cytoplasm"/>
    <property type="evidence" value="ECO:0007669"/>
    <property type="project" value="UniProtKB-SubCell"/>
</dbReference>
<keyword evidence="8" id="KW-1185">Reference proteome</keyword>
<feature type="domain" description="HBS1-like protein N-terminal" evidence="6">
    <location>
        <begin position="55"/>
        <end position="132"/>
    </location>
</feature>
<dbReference type="GO" id="GO:0016787">
    <property type="term" value="F:hydrolase activity"/>
    <property type="evidence" value="ECO:0007669"/>
    <property type="project" value="UniProtKB-KW"/>
</dbReference>
<keyword evidence="5" id="KW-0648">Protein biosynthesis</keyword>
<evidence type="ECO:0000256" key="3">
    <source>
        <dbReference type="ARBA" id="ARBA00022553"/>
    </source>
</evidence>
<evidence type="ECO:0000313" key="8">
    <source>
        <dbReference type="Proteomes" id="UP000694552"/>
    </source>
</evidence>
<keyword evidence="3" id="KW-0597">Phosphoprotein</keyword>
<evidence type="ECO:0000256" key="5">
    <source>
        <dbReference type="ARBA" id="ARBA00022917"/>
    </source>
</evidence>
<accession>A0A8C8ALD5</accession>